<feature type="region of interest" description="Disordered" evidence="4">
    <location>
        <begin position="1175"/>
        <end position="1306"/>
    </location>
</feature>
<feature type="region of interest" description="Disordered" evidence="4">
    <location>
        <begin position="669"/>
        <end position="852"/>
    </location>
</feature>
<dbReference type="GO" id="GO:0003341">
    <property type="term" value="P:cilium movement"/>
    <property type="evidence" value="ECO:0007669"/>
    <property type="project" value="TreeGrafter"/>
</dbReference>
<evidence type="ECO:0000313" key="7">
    <source>
        <dbReference type="Proteomes" id="UP000507470"/>
    </source>
</evidence>
<feature type="compositionally biased region" description="Polar residues" evidence="4">
    <location>
        <begin position="732"/>
        <end position="755"/>
    </location>
</feature>
<keyword evidence="1" id="KW-0677">Repeat</keyword>
<keyword evidence="3" id="KW-0479">Metal-binding</keyword>
<feature type="domain" description="CCHC-type" evidence="5">
    <location>
        <begin position="239"/>
        <end position="254"/>
    </location>
</feature>
<keyword evidence="6" id="KW-0966">Cell projection</keyword>
<dbReference type="InterPro" id="IPR001878">
    <property type="entry name" value="Znf_CCHC"/>
</dbReference>
<feature type="compositionally biased region" description="Polar residues" evidence="4">
    <location>
        <begin position="826"/>
        <end position="843"/>
    </location>
</feature>
<dbReference type="InterPro" id="IPR019734">
    <property type="entry name" value="TPR_rpt"/>
</dbReference>
<dbReference type="GO" id="GO:0070062">
    <property type="term" value="C:extracellular exosome"/>
    <property type="evidence" value="ECO:0007669"/>
    <property type="project" value="TreeGrafter"/>
</dbReference>
<dbReference type="GO" id="GO:0060271">
    <property type="term" value="P:cilium assembly"/>
    <property type="evidence" value="ECO:0007669"/>
    <property type="project" value="TreeGrafter"/>
</dbReference>
<dbReference type="SUPFAM" id="SSF57756">
    <property type="entry name" value="Retrovirus zinc finger-like domains"/>
    <property type="match status" value="1"/>
</dbReference>
<dbReference type="Pfam" id="PF00098">
    <property type="entry name" value="zf-CCHC"/>
    <property type="match status" value="2"/>
</dbReference>
<dbReference type="PANTHER" id="PTHR44314">
    <property type="entry name" value="CILIA- AND FLAGELLA-ASSOCIATED PROTEIN 70"/>
    <property type="match status" value="1"/>
</dbReference>
<keyword evidence="6" id="KW-0969">Cilium</keyword>
<dbReference type="SMART" id="SM00343">
    <property type="entry name" value="ZnF_C2HC"/>
    <property type="match status" value="2"/>
</dbReference>
<dbReference type="EMBL" id="CACVKT020003742">
    <property type="protein sequence ID" value="CAC5385601.1"/>
    <property type="molecule type" value="Genomic_DNA"/>
</dbReference>
<evidence type="ECO:0000256" key="3">
    <source>
        <dbReference type="PROSITE-ProRule" id="PRU00047"/>
    </source>
</evidence>
<sequence>MDLESENYCIDILFGEREYEVIIAKLLDLPTVQPFDCNGEQSSLSQRWTKWKKSFEYYMTASGVSKGGQKRALLLHLIGQDAQDIFETLTDTGDSFEDAVVKFDQYFLPKKNQPVERRYVTRLKNLAKTCDFGTMLNDAIRDQVIDMCYSTKLRRRLLREKDLTLEKVQDIARASEAADQHSAQFEEVHVNRVQVKRDFNAARHQRHDYHSKRKDIECHRCGCTGHIARECTVAMDKTCHKCGKMGHFAKKCKSKKSTKEQGKFYIVAKTSESEDIKMADADTTGSRPPEPISITVQRVKNLKGSKGDNVQVMVKMEFGDKTLLTGDPPKVDCSPDAPAEINYTETINVNYDDSNVLDEIAHKPVVLTVIEVLPKEKKQKEEKITPLGQATVDLLPLLKGKTKEVYSLTINPSPGSPLESIPPENPRPTIDVSICVNDHLMDVQEQGIGNLMTVTVETVYAPPESWTMAGTQYAYATALPVPVAADKEVPVVFASGQLKPGTEKEVPNKQKKWASPGSAQGNAVYIPESFIPSDPVEDEDGEFRGKEDREHRHSAETEKLRVTWNTERRCYMDISAEKSFQDKIAKCRYWPVEVMRLPQPAAAKGKKDDEGAISYHGVAFVNLAPLLYPGVKRIRGAYKVHAYTDHAMHEKTKRKTGYGEEAGRIAFNILNRNSASPFPKKPGKDKDDKKDKDVKKGRSGSILHHSSAVPHERQSSMGSSMGSTSRMGHSRTGQSRNGSAMHSNQSSQSKPTVMISSIPEDDDFDNVGPMPSNNYGPLLTPTIPSRLGSSRLAGRRSSLQRSMSTTQQAPPPPSSQTPAEDKDLHSLSNQSERASQTIKSDTGSEMEGQAPVNVEGQQYVEAKSYVMLEICLAHPLIPKRPAEELARRVAEYIPPRPLFPKRTDGAVRSVEDFQNQVASVANLILDEFRDQFGDDFKPDDAETSEAMESRRQKLIYELNSSGKYFAFKEQLKHAVVKIVREKYLRTSTFEDRQELQTFLSELYVYLIDQMHVALGKVLALEDQPPIPEPLTDSAQLKHFAREAEVNDNYELATKYYQERIARNKNDPSHWFDYGTFCLYINDITKAEECFKECIAIDQKHLHGLLLYGVVCTLQQRHEAAETFFEAATCVDPKSILAWTMLGLFYDAVNNEIGAEMAYLEANKLNQSKAVAIARASREEEQVKEREARGQEAEEKGEADGSHAGDQGGLAPPQQPHPDIKQPSPPGSDKPPTSARSGGQRSLSDRRQSATRRSDESDKIQLEGASRIKSDSSMSRPGSHHKVGSQRGSPQPHEETEEQPPREPTPVPACSIYMHAIEWLLEVKAIPFTERALAHELLSPVGGPTSQYHIAFARLKLQKKETTDAEESLNEALQFDYQNPDAWALMGHVKYMIGDTENAKDCYERTISFLHDASEMHSIYLRLASIYLQDQRFQDAKNVFLMACKKSASCVSWLGVGIACYRLNELGEAEDALSEANILNNADPEVWAYLSLVCLKTGRQLEAEQAYKYAIKLNLQDTDLLNEIQSVQQQVGFGNPEF</sequence>
<feature type="compositionally biased region" description="Basic and acidic residues" evidence="4">
    <location>
        <begin position="1175"/>
        <end position="1202"/>
    </location>
</feature>
<dbReference type="InterPro" id="IPR052628">
    <property type="entry name" value="CFAP70"/>
</dbReference>
<keyword evidence="2" id="KW-0802">TPR repeat</keyword>
<evidence type="ECO:0000259" key="5">
    <source>
        <dbReference type="PROSITE" id="PS50158"/>
    </source>
</evidence>
<evidence type="ECO:0000256" key="4">
    <source>
        <dbReference type="SAM" id="MobiDB-lite"/>
    </source>
</evidence>
<dbReference type="PANTHER" id="PTHR44314:SF1">
    <property type="entry name" value="CILIA- AND FLAGELLA-ASSOCIATED PROTEIN 70"/>
    <property type="match status" value="1"/>
</dbReference>
<dbReference type="GO" id="GO:0003676">
    <property type="term" value="F:nucleic acid binding"/>
    <property type="evidence" value="ECO:0007669"/>
    <property type="project" value="InterPro"/>
</dbReference>
<feature type="domain" description="CCHC-type" evidence="5">
    <location>
        <begin position="218"/>
        <end position="231"/>
    </location>
</feature>
<evidence type="ECO:0000313" key="6">
    <source>
        <dbReference type="EMBL" id="CAC5385601.1"/>
    </source>
</evidence>
<dbReference type="Gene3D" id="4.10.60.10">
    <property type="entry name" value="Zinc finger, CCHC-type"/>
    <property type="match status" value="1"/>
</dbReference>
<dbReference type="SMART" id="SM00028">
    <property type="entry name" value="TPR"/>
    <property type="match status" value="7"/>
</dbReference>
<feature type="compositionally biased region" description="Low complexity" evidence="4">
    <location>
        <begin position="715"/>
        <end position="731"/>
    </location>
</feature>
<gene>
    <name evidence="6" type="ORF">MCOR_21122</name>
</gene>
<accession>A0A6J8BQJ4</accession>
<reference evidence="6 7" key="1">
    <citation type="submission" date="2020-06" db="EMBL/GenBank/DDBJ databases">
        <authorList>
            <person name="Li R."/>
            <person name="Bekaert M."/>
        </authorList>
    </citation>
    <scope>NUCLEOTIDE SEQUENCE [LARGE SCALE GENOMIC DNA]</scope>
    <source>
        <strain evidence="7">wild</strain>
    </source>
</reference>
<feature type="compositionally biased region" description="Low complexity" evidence="4">
    <location>
        <begin position="785"/>
        <end position="808"/>
    </location>
</feature>
<evidence type="ECO:0000256" key="2">
    <source>
        <dbReference type="ARBA" id="ARBA00022803"/>
    </source>
</evidence>
<dbReference type="PROSITE" id="PS50158">
    <property type="entry name" value="ZF_CCHC"/>
    <property type="match status" value="2"/>
</dbReference>
<feature type="compositionally biased region" description="Basic and acidic residues" evidence="4">
    <location>
        <begin position="1242"/>
        <end position="1269"/>
    </location>
</feature>
<keyword evidence="7" id="KW-1185">Reference proteome</keyword>
<dbReference type="OrthoDB" id="10262375at2759"/>
<name>A0A6J8BQJ4_MYTCO</name>
<dbReference type="Proteomes" id="UP000507470">
    <property type="component" value="Unassembled WGS sequence"/>
</dbReference>
<dbReference type="InterPro" id="IPR011990">
    <property type="entry name" value="TPR-like_helical_dom_sf"/>
</dbReference>
<protein>
    <submittedName>
        <fullName evidence="6">Cilia- and flagella-associated protein 70</fullName>
    </submittedName>
</protein>
<dbReference type="Gene3D" id="1.25.40.10">
    <property type="entry name" value="Tetratricopeptide repeat domain"/>
    <property type="match status" value="2"/>
</dbReference>
<keyword evidence="3" id="KW-0862">Zinc</keyword>
<dbReference type="GO" id="GO:0008270">
    <property type="term" value="F:zinc ion binding"/>
    <property type="evidence" value="ECO:0007669"/>
    <property type="project" value="UniProtKB-KW"/>
</dbReference>
<dbReference type="InterPro" id="IPR036875">
    <property type="entry name" value="Znf_CCHC_sf"/>
</dbReference>
<dbReference type="Pfam" id="PF13181">
    <property type="entry name" value="TPR_8"/>
    <property type="match status" value="1"/>
</dbReference>
<dbReference type="GO" id="GO:0031514">
    <property type="term" value="C:motile cilium"/>
    <property type="evidence" value="ECO:0007669"/>
    <property type="project" value="TreeGrafter"/>
</dbReference>
<keyword evidence="3" id="KW-0863">Zinc-finger</keyword>
<proteinExistence type="predicted"/>
<dbReference type="SUPFAM" id="SSF48452">
    <property type="entry name" value="TPR-like"/>
    <property type="match status" value="2"/>
</dbReference>
<organism evidence="6 7">
    <name type="scientific">Mytilus coruscus</name>
    <name type="common">Sea mussel</name>
    <dbReference type="NCBI Taxonomy" id="42192"/>
    <lineage>
        <taxon>Eukaryota</taxon>
        <taxon>Metazoa</taxon>
        <taxon>Spiralia</taxon>
        <taxon>Lophotrochozoa</taxon>
        <taxon>Mollusca</taxon>
        <taxon>Bivalvia</taxon>
        <taxon>Autobranchia</taxon>
        <taxon>Pteriomorphia</taxon>
        <taxon>Mytilida</taxon>
        <taxon>Mytiloidea</taxon>
        <taxon>Mytilidae</taxon>
        <taxon>Mytilinae</taxon>
        <taxon>Mytilus</taxon>
    </lineage>
</organism>
<feature type="compositionally biased region" description="Basic and acidic residues" evidence="4">
    <location>
        <begin position="682"/>
        <end position="696"/>
    </location>
</feature>
<evidence type="ECO:0000256" key="1">
    <source>
        <dbReference type="ARBA" id="ARBA00022737"/>
    </source>
</evidence>
<keyword evidence="6" id="KW-0282">Flagellum</keyword>